<dbReference type="EMBL" id="PDNB01000431">
    <property type="protein sequence ID" value="PGG95050.1"/>
    <property type="molecule type" value="Genomic_DNA"/>
</dbReference>
<evidence type="ECO:0000313" key="1">
    <source>
        <dbReference type="EMBL" id="PGG95050.1"/>
    </source>
</evidence>
<dbReference type="PROSITE" id="PS00108">
    <property type="entry name" value="PROTEIN_KINASE_ST"/>
    <property type="match status" value="1"/>
</dbReference>
<keyword evidence="2" id="KW-1185">Reference proteome</keyword>
<sequence length="213" mass="24909">MEINNVCPQQVVFHQELHRNDNAVVFLVSVTGFKCVMKVHHDHPGHGPIHEREVTAYRRLQAYGVTETGYVPRFYGSVEKLEPKLWRPHLDMFSNDINLPNAIFIEYIPKMRQLHLNTFTKKRMEKFVNAVEAITAVLVMHNDLKPRNFMIAPGERVLVLDFDRARTYDEGTITADQREWLCEDVQIVRDLARLLEQDVAEGRLNHSYIYFCT</sequence>
<dbReference type="OrthoDB" id="4185642at2759"/>
<proteinExistence type="predicted"/>
<dbReference type="InterPro" id="IPR008271">
    <property type="entry name" value="Ser/Thr_kinase_AS"/>
</dbReference>
<evidence type="ECO:0000313" key="2">
    <source>
        <dbReference type="Proteomes" id="UP000223968"/>
    </source>
</evidence>
<dbReference type="GO" id="GO:0004672">
    <property type="term" value="F:protein kinase activity"/>
    <property type="evidence" value="ECO:0007669"/>
    <property type="project" value="InterPro"/>
</dbReference>
<organism evidence="1 2">
    <name type="scientific">Helicocarpus griseus UAMH5409</name>
    <dbReference type="NCBI Taxonomy" id="1447875"/>
    <lineage>
        <taxon>Eukaryota</taxon>
        <taxon>Fungi</taxon>
        <taxon>Dikarya</taxon>
        <taxon>Ascomycota</taxon>
        <taxon>Pezizomycotina</taxon>
        <taxon>Eurotiomycetes</taxon>
        <taxon>Eurotiomycetidae</taxon>
        <taxon>Onygenales</taxon>
        <taxon>Ajellomycetaceae</taxon>
        <taxon>Helicocarpus</taxon>
    </lineage>
</organism>
<dbReference type="Gene3D" id="1.10.510.10">
    <property type="entry name" value="Transferase(Phosphotransferase) domain 1"/>
    <property type="match status" value="1"/>
</dbReference>
<dbReference type="Proteomes" id="UP000223968">
    <property type="component" value="Unassembled WGS sequence"/>
</dbReference>
<dbReference type="STRING" id="1447875.A0A2B7WEZ8"/>
<dbReference type="InterPro" id="IPR011009">
    <property type="entry name" value="Kinase-like_dom_sf"/>
</dbReference>
<protein>
    <submittedName>
        <fullName evidence="1">Uncharacterized protein</fullName>
    </submittedName>
</protein>
<dbReference type="AlphaFoldDB" id="A0A2B7WEZ8"/>
<dbReference type="SUPFAM" id="SSF56112">
    <property type="entry name" value="Protein kinase-like (PK-like)"/>
    <property type="match status" value="1"/>
</dbReference>
<reference evidence="1 2" key="1">
    <citation type="submission" date="2017-10" db="EMBL/GenBank/DDBJ databases">
        <title>Comparative genomics in systemic dimorphic fungi from Ajellomycetaceae.</title>
        <authorList>
            <person name="Munoz J.F."/>
            <person name="Mcewen J.G."/>
            <person name="Clay O.K."/>
            <person name="Cuomo C.A."/>
        </authorList>
    </citation>
    <scope>NUCLEOTIDE SEQUENCE [LARGE SCALE GENOMIC DNA]</scope>
    <source>
        <strain evidence="1 2">UAMH5409</strain>
    </source>
</reference>
<name>A0A2B7WEZ8_9EURO</name>
<accession>A0A2B7WEZ8</accession>
<comment type="caution">
    <text evidence="1">The sequence shown here is derived from an EMBL/GenBank/DDBJ whole genome shotgun (WGS) entry which is preliminary data.</text>
</comment>
<gene>
    <name evidence="1" type="ORF">AJ79_10299</name>
</gene>